<protein>
    <recommendedName>
        <fullName evidence="1">Methyltransferase domain-containing protein</fullName>
    </recommendedName>
</protein>
<organism evidence="2 3">
    <name type="scientific">Mycolicibacterium hippocampi</name>
    <dbReference type="NCBI Taxonomy" id="659824"/>
    <lineage>
        <taxon>Bacteria</taxon>
        <taxon>Bacillati</taxon>
        <taxon>Actinomycetota</taxon>
        <taxon>Actinomycetes</taxon>
        <taxon>Mycobacteriales</taxon>
        <taxon>Mycobacteriaceae</taxon>
        <taxon>Mycolicibacterium</taxon>
    </lineage>
</organism>
<dbReference type="InterPro" id="IPR029063">
    <property type="entry name" value="SAM-dependent_MTases_sf"/>
</dbReference>
<evidence type="ECO:0000313" key="3">
    <source>
        <dbReference type="Proteomes" id="UP000570517"/>
    </source>
</evidence>
<feature type="domain" description="Methyltransferase" evidence="1">
    <location>
        <begin position="44"/>
        <end position="114"/>
    </location>
</feature>
<dbReference type="Pfam" id="PF13649">
    <property type="entry name" value="Methyltransf_25"/>
    <property type="match status" value="1"/>
</dbReference>
<sequence length="184" mass="20136">MSDEDRVRWDRRYADRDVGSTDDVALPSAFQPYCDKFPDAGRALDLGCGSGGVAVWLAQRGLEVRGYDVSAVAITQARELSERCGVASLCRFERVDLDDGLPAGPRVDVVICNRFRDRRLDRAIVARLIDGGLLAISALSEVGAAPGRFRAKAGELRRAFNDLDMIAEREGNGEAWLLARRLGP</sequence>
<name>A0A850PT16_9MYCO</name>
<dbReference type="EMBL" id="JABFYL010000039">
    <property type="protein sequence ID" value="NVN51997.1"/>
    <property type="molecule type" value="Genomic_DNA"/>
</dbReference>
<dbReference type="Gene3D" id="3.40.50.150">
    <property type="entry name" value="Vaccinia Virus protein VP39"/>
    <property type="match status" value="1"/>
</dbReference>
<keyword evidence="3" id="KW-1185">Reference proteome</keyword>
<reference evidence="2 3" key="1">
    <citation type="submission" date="2020-05" db="EMBL/GenBank/DDBJ databases">
        <title>Draft genome sequence of Mycobacterium hippocampi DL, isolated from European seabass, Dicentrarchus labrax, reared in fish farms.</title>
        <authorList>
            <person name="Stathopoulou P."/>
            <person name="Asimakis E."/>
            <person name="Tzokas K."/>
            <person name="Batargias C."/>
            <person name="Tsiamis G."/>
        </authorList>
    </citation>
    <scope>NUCLEOTIDE SEQUENCE [LARGE SCALE GENOMIC DNA]</scope>
    <source>
        <strain evidence="2 3">DL</strain>
    </source>
</reference>
<dbReference type="RefSeq" id="WP_178360249.1">
    <property type="nucleotide sequence ID" value="NZ_JABFYL010000039.1"/>
</dbReference>
<dbReference type="Proteomes" id="UP000570517">
    <property type="component" value="Unassembled WGS sequence"/>
</dbReference>
<evidence type="ECO:0000313" key="2">
    <source>
        <dbReference type="EMBL" id="NVN51997.1"/>
    </source>
</evidence>
<comment type="caution">
    <text evidence="2">The sequence shown here is derived from an EMBL/GenBank/DDBJ whole genome shotgun (WGS) entry which is preliminary data.</text>
</comment>
<dbReference type="InterPro" id="IPR041698">
    <property type="entry name" value="Methyltransf_25"/>
</dbReference>
<proteinExistence type="predicted"/>
<evidence type="ECO:0000259" key="1">
    <source>
        <dbReference type="Pfam" id="PF13649"/>
    </source>
</evidence>
<gene>
    <name evidence="2" type="ORF">HLY00_1990</name>
</gene>
<dbReference type="SUPFAM" id="SSF53335">
    <property type="entry name" value="S-adenosyl-L-methionine-dependent methyltransferases"/>
    <property type="match status" value="1"/>
</dbReference>
<dbReference type="CDD" id="cd02440">
    <property type="entry name" value="AdoMet_MTases"/>
    <property type="match status" value="1"/>
</dbReference>
<dbReference type="AlphaFoldDB" id="A0A850PT16"/>
<accession>A0A850PT16</accession>